<reference evidence="1 2" key="1">
    <citation type="journal article" date="2014" name="Agronomy (Basel)">
        <title>A Draft Genome Sequence for Ensete ventricosum, the Drought-Tolerant Tree Against Hunger.</title>
        <authorList>
            <person name="Harrison J."/>
            <person name="Moore K.A."/>
            <person name="Paszkiewicz K."/>
            <person name="Jones T."/>
            <person name="Grant M."/>
            <person name="Ambacheew D."/>
            <person name="Muzemil S."/>
            <person name="Studholme D.J."/>
        </authorList>
    </citation>
    <scope>NUCLEOTIDE SEQUENCE [LARGE SCALE GENOMIC DNA]</scope>
</reference>
<name>A0A426ZQ80_ENSVE</name>
<proteinExistence type="predicted"/>
<comment type="caution">
    <text evidence="1">The sequence shown here is derived from an EMBL/GenBank/DDBJ whole genome shotgun (WGS) entry which is preliminary data.</text>
</comment>
<accession>A0A426ZQ80</accession>
<protein>
    <submittedName>
        <fullName evidence="1">Uncharacterized protein</fullName>
    </submittedName>
</protein>
<dbReference type="EMBL" id="AMZH03005544">
    <property type="protein sequence ID" value="RRT66157.1"/>
    <property type="molecule type" value="Genomic_DNA"/>
</dbReference>
<evidence type="ECO:0000313" key="1">
    <source>
        <dbReference type="EMBL" id="RRT66157.1"/>
    </source>
</evidence>
<gene>
    <name evidence="1" type="ORF">B296_00021401</name>
</gene>
<evidence type="ECO:0000313" key="2">
    <source>
        <dbReference type="Proteomes" id="UP000287651"/>
    </source>
</evidence>
<dbReference type="Proteomes" id="UP000287651">
    <property type="component" value="Unassembled WGS sequence"/>
</dbReference>
<organism evidence="1 2">
    <name type="scientific">Ensete ventricosum</name>
    <name type="common">Abyssinian banana</name>
    <name type="synonym">Musa ensete</name>
    <dbReference type="NCBI Taxonomy" id="4639"/>
    <lineage>
        <taxon>Eukaryota</taxon>
        <taxon>Viridiplantae</taxon>
        <taxon>Streptophyta</taxon>
        <taxon>Embryophyta</taxon>
        <taxon>Tracheophyta</taxon>
        <taxon>Spermatophyta</taxon>
        <taxon>Magnoliopsida</taxon>
        <taxon>Liliopsida</taxon>
        <taxon>Zingiberales</taxon>
        <taxon>Musaceae</taxon>
        <taxon>Ensete</taxon>
    </lineage>
</organism>
<sequence>MSSAQVQRPFEETKWRTIVIKSSPLVIGATESRLSTSFPKKMSIESESDVNLLGSDN</sequence>
<dbReference type="AlphaFoldDB" id="A0A426ZQ80"/>